<dbReference type="Proteomes" id="UP000013893">
    <property type="component" value="Chromosome"/>
</dbReference>
<sequence>MRPSQGLPTHEGRPRPEGRRHRVERARPVEDLVGDEGLLDPDPVDRRLDEGRPVEVDDKLAGTQDDHDGGALEHG</sequence>
<keyword evidence="3" id="KW-1185">Reference proteome</keyword>
<organism evidence="2 3">
    <name type="scientific">Candidatus Saccharimonas aalborgensis</name>
    <dbReference type="NCBI Taxonomy" id="1332188"/>
    <lineage>
        <taxon>Bacteria</taxon>
        <taxon>Candidatus Saccharimonadota</taxon>
        <taxon>Candidatus Saccharimonadia</taxon>
        <taxon>Candidatus Saccharimonadales</taxon>
        <taxon>Candidatus Saccharimonadaceae</taxon>
        <taxon>Candidatus Saccharimonas</taxon>
    </lineage>
</organism>
<name>R4PVL0_9BACT</name>
<accession>R4PVL0</accession>
<gene>
    <name evidence="2" type="ORF">L336_0061</name>
</gene>
<dbReference type="AlphaFoldDB" id="R4PVL0"/>
<evidence type="ECO:0000313" key="2">
    <source>
        <dbReference type="EMBL" id="AGL61772.1"/>
    </source>
</evidence>
<protein>
    <submittedName>
        <fullName evidence="2">Uncharacterized protein</fullName>
    </submittedName>
</protein>
<evidence type="ECO:0000313" key="3">
    <source>
        <dbReference type="Proteomes" id="UP000013893"/>
    </source>
</evidence>
<feature type="compositionally biased region" description="Basic and acidic residues" evidence="1">
    <location>
        <begin position="43"/>
        <end position="75"/>
    </location>
</feature>
<proteinExistence type="predicted"/>
<dbReference type="HOGENOM" id="CLU_2664295_0_0_0"/>
<dbReference type="KEGG" id="saal:L336_0061"/>
<feature type="region of interest" description="Disordered" evidence="1">
    <location>
        <begin position="1"/>
        <end position="75"/>
    </location>
</feature>
<evidence type="ECO:0000256" key="1">
    <source>
        <dbReference type="SAM" id="MobiDB-lite"/>
    </source>
</evidence>
<reference evidence="2 3" key="1">
    <citation type="journal article" date="2013" name="Nat. Biotechnol.">
        <title>Genome sequences of rare, uncultured bacteria obtained by differential coverage binning of multiple metagenomes.</title>
        <authorList>
            <person name="Albertsen M."/>
            <person name="Hugenholtz P."/>
            <person name="Skarshewski A."/>
            <person name="Nielsen K.L."/>
            <person name="Tyson G.W."/>
            <person name="Nielsen P.H."/>
        </authorList>
    </citation>
    <scope>NUCLEOTIDE SEQUENCE [LARGE SCALE GENOMIC DNA]</scope>
    <source>
        <strain evidence="2">TM71</strain>
    </source>
</reference>
<dbReference type="EMBL" id="CP005957">
    <property type="protein sequence ID" value="AGL61772.1"/>
    <property type="molecule type" value="Genomic_DNA"/>
</dbReference>